<evidence type="ECO:0000313" key="1">
    <source>
        <dbReference type="EMBL" id="GFN86644.1"/>
    </source>
</evidence>
<organism evidence="1 2">
    <name type="scientific">Plakobranchus ocellatus</name>
    <dbReference type="NCBI Taxonomy" id="259542"/>
    <lineage>
        <taxon>Eukaryota</taxon>
        <taxon>Metazoa</taxon>
        <taxon>Spiralia</taxon>
        <taxon>Lophotrochozoa</taxon>
        <taxon>Mollusca</taxon>
        <taxon>Gastropoda</taxon>
        <taxon>Heterobranchia</taxon>
        <taxon>Euthyneura</taxon>
        <taxon>Panpulmonata</taxon>
        <taxon>Sacoglossa</taxon>
        <taxon>Placobranchoidea</taxon>
        <taxon>Plakobranchidae</taxon>
        <taxon>Plakobranchus</taxon>
    </lineage>
</organism>
<comment type="caution">
    <text evidence="1">The sequence shown here is derived from an EMBL/GenBank/DDBJ whole genome shotgun (WGS) entry which is preliminary data.</text>
</comment>
<dbReference type="AlphaFoldDB" id="A0AAV3YTX7"/>
<sequence>MHRQTCMASRKLHDTTWCNLLPLQLQLVSITIRSRCRGRSRTFEHIAAAAYHQHLANPNSTSISITPGSLAPREPQRYQDVVTTALPASR</sequence>
<protein>
    <submittedName>
        <fullName evidence="1">Uncharacterized protein</fullName>
    </submittedName>
</protein>
<evidence type="ECO:0000313" key="2">
    <source>
        <dbReference type="Proteomes" id="UP000735302"/>
    </source>
</evidence>
<dbReference type="EMBL" id="BLXT01001552">
    <property type="protein sequence ID" value="GFN86644.1"/>
    <property type="molecule type" value="Genomic_DNA"/>
</dbReference>
<gene>
    <name evidence="1" type="ORF">PoB_001315000</name>
</gene>
<reference evidence="1 2" key="1">
    <citation type="journal article" date="2021" name="Elife">
        <title>Chloroplast acquisition without the gene transfer in kleptoplastic sea slugs, Plakobranchus ocellatus.</title>
        <authorList>
            <person name="Maeda T."/>
            <person name="Takahashi S."/>
            <person name="Yoshida T."/>
            <person name="Shimamura S."/>
            <person name="Takaki Y."/>
            <person name="Nagai Y."/>
            <person name="Toyoda A."/>
            <person name="Suzuki Y."/>
            <person name="Arimoto A."/>
            <person name="Ishii H."/>
            <person name="Satoh N."/>
            <person name="Nishiyama T."/>
            <person name="Hasebe M."/>
            <person name="Maruyama T."/>
            <person name="Minagawa J."/>
            <person name="Obokata J."/>
            <person name="Shigenobu S."/>
        </authorList>
    </citation>
    <scope>NUCLEOTIDE SEQUENCE [LARGE SCALE GENOMIC DNA]</scope>
</reference>
<proteinExistence type="predicted"/>
<name>A0AAV3YTX7_9GAST</name>
<accession>A0AAV3YTX7</accession>
<dbReference type="Proteomes" id="UP000735302">
    <property type="component" value="Unassembled WGS sequence"/>
</dbReference>
<keyword evidence="2" id="KW-1185">Reference proteome</keyword>